<accession>A0A150WBV9</accession>
<dbReference type="RefSeq" id="WP_063245209.1">
    <property type="nucleotide sequence ID" value="NZ_LUKF01000020.1"/>
</dbReference>
<dbReference type="SUPFAM" id="SSF53474">
    <property type="entry name" value="alpha/beta-Hydrolases"/>
    <property type="match status" value="1"/>
</dbReference>
<dbReference type="Proteomes" id="UP000075391">
    <property type="component" value="Unassembled WGS sequence"/>
</dbReference>
<gene>
    <name evidence="1" type="ORF">AZI85_13365</name>
</gene>
<dbReference type="AlphaFoldDB" id="A0A150WBV9"/>
<dbReference type="InterPro" id="IPR050583">
    <property type="entry name" value="Mycobacterial_A85_antigen"/>
</dbReference>
<name>A0A150WBV9_BDEBC</name>
<dbReference type="InterPro" id="IPR029058">
    <property type="entry name" value="AB_hydrolase_fold"/>
</dbReference>
<proteinExistence type="predicted"/>
<evidence type="ECO:0000313" key="2">
    <source>
        <dbReference type="Proteomes" id="UP000075391"/>
    </source>
</evidence>
<reference evidence="1 2" key="1">
    <citation type="submission" date="2016-03" db="EMBL/GenBank/DDBJ databases">
        <authorList>
            <person name="Ploux O."/>
        </authorList>
    </citation>
    <scope>NUCLEOTIDE SEQUENCE [LARGE SCALE GENOMIC DNA]</scope>
    <source>
        <strain evidence="1 2">BER2</strain>
    </source>
</reference>
<dbReference type="Pfam" id="PF00756">
    <property type="entry name" value="Esterase"/>
    <property type="match status" value="1"/>
</dbReference>
<evidence type="ECO:0000313" key="1">
    <source>
        <dbReference type="EMBL" id="KYG60449.1"/>
    </source>
</evidence>
<dbReference type="PANTHER" id="PTHR48098">
    <property type="entry name" value="ENTEROCHELIN ESTERASE-RELATED"/>
    <property type="match status" value="1"/>
</dbReference>
<sequence>MITSEVLKNYRAYEVQHFQIETLKIESAALKNNPLKDPATRFNPLLLPRNEGPWPVVMVLGGFTGNSPFYFNPKFNEQNAVQVIDQAFERGEAPEALYVFVDALTSWGGSQFLNSAATGNYEDYIIQEIIPALKEHFPVSHNTQDWCVMGGSSGGYGALHLGSKHPEIFGYVGAIAPDCFFEASLLPELYHAHPFWEKYKESAARALEELRNKKLLKAKNWHSVVNAFGMASCYSAKGHGVEFHWPLDLHTAEKIPAIWEQWLEKDPLHFLPKRISNLKKLSGIYLDVGSKDNFHLQYGSRQISKFFKSQGLSHEYVEFDGNHFDIGERRVEVWKWLSSLWRT</sequence>
<organism evidence="1 2">
    <name type="scientific">Bdellovibrio bacteriovorus</name>
    <dbReference type="NCBI Taxonomy" id="959"/>
    <lineage>
        <taxon>Bacteria</taxon>
        <taxon>Pseudomonadati</taxon>
        <taxon>Bdellovibrionota</taxon>
        <taxon>Bdellovibrionia</taxon>
        <taxon>Bdellovibrionales</taxon>
        <taxon>Pseudobdellovibrionaceae</taxon>
        <taxon>Bdellovibrio</taxon>
    </lineage>
</organism>
<dbReference type="OrthoDB" id="5290654at2"/>
<dbReference type="InterPro" id="IPR000801">
    <property type="entry name" value="Esterase-like"/>
</dbReference>
<dbReference type="EMBL" id="LUKF01000020">
    <property type="protein sequence ID" value="KYG60449.1"/>
    <property type="molecule type" value="Genomic_DNA"/>
</dbReference>
<comment type="caution">
    <text evidence="1">The sequence shown here is derived from an EMBL/GenBank/DDBJ whole genome shotgun (WGS) entry which is preliminary data.</text>
</comment>
<dbReference type="Gene3D" id="3.40.50.1820">
    <property type="entry name" value="alpha/beta hydrolase"/>
    <property type="match status" value="1"/>
</dbReference>
<protein>
    <submittedName>
        <fullName evidence="1">Enterochelin esterase</fullName>
    </submittedName>
</protein>